<evidence type="ECO:0000313" key="1">
    <source>
        <dbReference type="EMBL" id="CAG8477927.1"/>
    </source>
</evidence>
<reference evidence="1 2" key="1">
    <citation type="submission" date="2021-06" db="EMBL/GenBank/DDBJ databases">
        <authorList>
            <person name="Kallberg Y."/>
            <person name="Tangrot J."/>
            <person name="Rosling A."/>
        </authorList>
    </citation>
    <scope>NUCLEOTIDE SEQUENCE [LARGE SCALE GENOMIC DNA]</scope>
    <source>
        <strain evidence="1 2">120-4 pot B 10/14</strain>
    </source>
</reference>
<proteinExistence type="predicted"/>
<comment type="caution">
    <text evidence="1">The sequence shown here is derived from an EMBL/GenBank/DDBJ whole genome shotgun (WGS) entry which is preliminary data.</text>
</comment>
<protein>
    <submittedName>
        <fullName evidence="1">13233_t:CDS:1</fullName>
    </submittedName>
</protein>
<dbReference type="EMBL" id="CAJVQB010000253">
    <property type="protein sequence ID" value="CAG8477927.1"/>
    <property type="molecule type" value="Genomic_DNA"/>
</dbReference>
<gene>
    <name evidence="1" type="ORF">GMARGA_LOCUS1091</name>
</gene>
<sequence length="55" mass="6154">MLEIKSPVEIKSMVEIKSPVEIKSTVEIKINNESSGLENCLKQSTWVQIPPSPPF</sequence>
<dbReference type="Proteomes" id="UP000789901">
    <property type="component" value="Unassembled WGS sequence"/>
</dbReference>
<keyword evidence="2" id="KW-1185">Reference proteome</keyword>
<accession>A0ABM8VYC9</accession>
<name>A0ABM8VYC9_GIGMA</name>
<organism evidence="1 2">
    <name type="scientific">Gigaspora margarita</name>
    <dbReference type="NCBI Taxonomy" id="4874"/>
    <lineage>
        <taxon>Eukaryota</taxon>
        <taxon>Fungi</taxon>
        <taxon>Fungi incertae sedis</taxon>
        <taxon>Mucoromycota</taxon>
        <taxon>Glomeromycotina</taxon>
        <taxon>Glomeromycetes</taxon>
        <taxon>Diversisporales</taxon>
        <taxon>Gigasporaceae</taxon>
        <taxon>Gigaspora</taxon>
    </lineage>
</organism>
<evidence type="ECO:0000313" key="2">
    <source>
        <dbReference type="Proteomes" id="UP000789901"/>
    </source>
</evidence>